<proteinExistence type="predicted"/>
<dbReference type="EMBL" id="JANSHE010004056">
    <property type="protein sequence ID" value="KAJ2981402.1"/>
    <property type="molecule type" value="Genomic_DNA"/>
</dbReference>
<dbReference type="Proteomes" id="UP001144978">
    <property type="component" value="Unassembled WGS sequence"/>
</dbReference>
<organism evidence="1 2">
    <name type="scientific">Trametes sanguinea</name>
    <dbReference type="NCBI Taxonomy" id="158606"/>
    <lineage>
        <taxon>Eukaryota</taxon>
        <taxon>Fungi</taxon>
        <taxon>Dikarya</taxon>
        <taxon>Basidiomycota</taxon>
        <taxon>Agaricomycotina</taxon>
        <taxon>Agaricomycetes</taxon>
        <taxon>Polyporales</taxon>
        <taxon>Polyporaceae</taxon>
        <taxon>Trametes</taxon>
    </lineage>
</organism>
<name>A0ACC1NQ52_9APHY</name>
<sequence>MSFEGPWLSHLDGLALLLQEHQAAQAEDPEHRADEPFYKILRDACDVVRDAERDASPDLPEVIEKAQVLLSNALNWAYGEDYYGFIPCFSDSGEHPLIKDSGPSCGVDIIETFMEFYTKYLYPGRARPPLPDFARTAPWIRSPHPYLWSTRLARFREGLTSYASEATPLAQWVHEARAQLTTDSMRSPYDMSLSSGGSILAISAATGYKERDPSLRYYLLDEQSDDSLEARSFDPGLSNVARPSHGLQMAREGYREGCPTFTL</sequence>
<gene>
    <name evidence="1" type="ORF">NUW54_g10879</name>
</gene>
<protein>
    <submittedName>
        <fullName evidence="1">Uncharacterized protein</fullName>
    </submittedName>
</protein>
<keyword evidence="2" id="KW-1185">Reference proteome</keyword>
<comment type="caution">
    <text evidence="1">The sequence shown here is derived from an EMBL/GenBank/DDBJ whole genome shotgun (WGS) entry which is preliminary data.</text>
</comment>
<evidence type="ECO:0000313" key="2">
    <source>
        <dbReference type="Proteomes" id="UP001144978"/>
    </source>
</evidence>
<evidence type="ECO:0000313" key="1">
    <source>
        <dbReference type="EMBL" id="KAJ2981402.1"/>
    </source>
</evidence>
<reference evidence="1" key="1">
    <citation type="submission" date="2022-08" db="EMBL/GenBank/DDBJ databases">
        <title>Genome Sequence of Pycnoporus sanguineus.</title>
        <authorList>
            <person name="Buettner E."/>
        </authorList>
    </citation>
    <scope>NUCLEOTIDE SEQUENCE</scope>
    <source>
        <strain evidence="1">CG-C14</strain>
    </source>
</reference>
<accession>A0ACC1NQ52</accession>